<protein>
    <recommendedName>
        <fullName evidence="3">Cas10/Cmr2 second palm domain-containing protein</fullName>
    </recommendedName>
</protein>
<evidence type="ECO:0000256" key="1">
    <source>
        <dbReference type="ARBA" id="ARBA00022741"/>
    </source>
</evidence>
<keyword evidence="2" id="KW-0051">Antiviral defense</keyword>
<dbReference type="GO" id="GO:0051607">
    <property type="term" value="P:defense response to virus"/>
    <property type="evidence" value="ECO:0007669"/>
    <property type="project" value="UniProtKB-KW"/>
</dbReference>
<evidence type="ECO:0000256" key="2">
    <source>
        <dbReference type="ARBA" id="ARBA00023118"/>
    </source>
</evidence>
<name>A0AAW3JLX6_9FIRM</name>
<dbReference type="GO" id="GO:0000166">
    <property type="term" value="F:nucleotide binding"/>
    <property type="evidence" value="ECO:0007669"/>
    <property type="project" value="UniProtKB-KW"/>
</dbReference>
<dbReference type="InterPro" id="IPR054767">
    <property type="entry name" value="Cas10-Cmr2_palm2"/>
</dbReference>
<comment type="caution">
    <text evidence="4">The sequence shown here is derived from an EMBL/GenBank/DDBJ whole genome shotgun (WGS) entry which is preliminary data.</text>
</comment>
<sequence length="513" mass="58928">MDRYLAILEVSQKQAYIFGSNKVRDNIVNSTIIAYVLGEDYIEKVLSKFGYDKEKNMVYSGGGHTILEFSDIDVGKSMIKELTEQIYRNFNGLEVFATIMLYVEEESVGNNLKKLVKQLEKKKSIRKSAFKQGSYGIEQPDANTLKPKCVDTDSEEKLKVKEIENKEAKSFYPDKFKPAYEFEKLGGKKNDSNFIAVVHIDGNGMGKRVEALYKELKNASWDEAKKRLYTFSRCIDKDFKDSYREMADEVAKRISDKEICKELELIENYFPVRHIITAGDDICFVTEGRIGIECARIFIEKLSEKTNEEDKKGYTACAGVCIVHCKYPFFRAYELAEMLCSNAKAYGAEISPEDNGSGISSVDWHVEFGELQDSLAEIRKEHVVGDGTELELRPYVIKVSDESKWKKINEYKKYENFKNTINSIQKCEKDYGIGKVKGLRAALKQGETSVKNYMHFYKMNDFISDYTYRDFNLDKEKIFTGAKLEIPAYIELDGKKHSVIFDAIELMDTYISL</sequence>
<organism evidence="4 5">
    <name type="scientific">Butyribacter intestini</name>
    <dbReference type="NCBI Taxonomy" id="1703332"/>
    <lineage>
        <taxon>Bacteria</taxon>
        <taxon>Bacillati</taxon>
        <taxon>Bacillota</taxon>
        <taxon>Clostridia</taxon>
        <taxon>Lachnospirales</taxon>
        <taxon>Lachnospiraceae</taxon>
        <taxon>Butyribacter</taxon>
    </lineage>
</organism>
<dbReference type="Pfam" id="PF22335">
    <property type="entry name" value="Cas10-Cmr2_palm2"/>
    <property type="match status" value="1"/>
</dbReference>
<proteinExistence type="predicted"/>
<reference evidence="4 5" key="1">
    <citation type="submission" date="2015-10" db="EMBL/GenBank/DDBJ databases">
        <title>Butyribacter intestini gen. nov., sp. nov., a butyric acid-producing bacterium of the family Lachnospiraceae isolated from the human faeces.</title>
        <authorList>
            <person name="Zou Y."/>
            <person name="Xue W."/>
            <person name="Luo G."/>
            <person name="Lv M."/>
        </authorList>
    </citation>
    <scope>NUCLEOTIDE SEQUENCE [LARGE SCALE GENOMIC DNA]</scope>
    <source>
        <strain evidence="4 5">TF01-11</strain>
    </source>
</reference>
<evidence type="ECO:0000313" key="5">
    <source>
        <dbReference type="Proteomes" id="UP000050833"/>
    </source>
</evidence>
<keyword evidence="5" id="KW-1185">Reference proteome</keyword>
<dbReference type="InterPro" id="IPR043128">
    <property type="entry name" value="Rev_trsase/Diguanyl_cyclase"/>
</dbReference>
<gene>
    <name evidence="4" type="ORF">APZ18_15460</name>
</gene>
<keyword evidence="1" id="KW-0547">Nucleotide-binding</keyword>
<dbReference type="AlphaFoldDB" id="A0AAW3JLX6"/>
<accession>A0AAW3JLX6</accession>
<dbReference type="RefSeq" id="WP_055946813.1">
    <property type="nucleotide sequence ID" value="NZ_JAQDCV010000015.1"/>
</dbReference>
<dbReference type="Gene3D" id="3.30.70.270">
    <property type="match status" value="1"/>
</dbReference>
<evidence type="ECO:0000313" key="4">
    <source>
        <dbReference type="EMBL" id="KQC83998.1"/>
    </source>
</evidence>
<dbReference type="EMBL" id="LLKB01000009">
    <property type="protein sequence ID" value="KQC83998.1"/>
    <property type="molecule type" value="Genomic_DNA"/>
</dbReference>
<dbReference type="Proteomes" id="UP000050833">
    <property type="component" value="Unassembled WGS sequence"/>
</dbReference>
<evidence type="ECO:0000259" key="3">
    <source>
        <dbReference type="Pfam" id="PF22335"/>
    </source>
</evidence>
<feature type="domain" description="Cas10/Cmr2 second palm" evidence="3">
    <location>
        <begin position="195"/>
        <end position="346"/>
    </location>
</feature>